<gene>
    <name evidence="1" type="ORF">TCMB3V08_LOCUS8981</name>
</gene>
<proteinExistence type="predicted"/>
<dbReference type="AlphaFoldDB" id="A0A7R9PAR9"/>
<name>A0A7R9PAR9_TIMCA</name>
<reference evidence="1" key="1">
    <citation type="submission" date="2020-11" db="EMBL/GenBank/DDBJ databases">
        <authorList>
            <person name="Tran Van P."/>
        </authorList>
    </citation>
    <scope>NUCLEOTIDE SEQUENCE</scope>
</reference>
<accession>A0A7R9PAR9</accession>
<organism evidence="1">
    <name type="scientific">Timema californicum</name>
    <name type="common">California timema</name>
    <name type="synonym">Walking stick</name>
    <dbReference type="NCBI Taxonomy" id="61474"/>
    <lineage>
        <taxon>Eukaryota</taxon>
        <taxon>Metazoa</taxon>
        <taxon>Ecdysozoa</taxon>
        <taxon>Arthropoda</taxon>
        <taxon>Hexapoda</taxon>
        <taxon>Insecta</taxon>
        <taxon>Pterygota</taxon>
        <taxon>Neoptera</taxon>
        <taxon>Polyneoptera</taxon>
        <taxon>Phasmatodea</taxon>
        <taxon>Timematodea</taxon>
        <taxon>Timematoidea</taxon>
        <taxon>Timematidae</taxon>
        <taxon>Timema</taxon>
    </lineage>
</organism>
<dbReference type="EMBL" id="OE184215">
    <property type="protein sequence ID" value="CAD7576411.1"/>
    <property type="molecule type" value="Genomic_DNA"/>
</dbReference>
<evidence type="ECO:0000313" key="1">
    <source>
        <dbReference type="EMBL" id="CAD7576411.1"/>
    </source>
</evidence>
<protein>
    <submittedName>
        <fullName evidence="1">(California timema) hypothetical protein</fullName>
    </submittedName>
</protein>
<sequence>MMIILLGLTPTIEQKFTKSGKKRPQDLVIPDEINAFKAEQWIENLKQPAELAGLVPYTDPAQIDSPHLVRTETGRTVYYGMYTYLKKRAQLLQDRVTQGKEQLKRSHASYCQGMESDQAEIKLLIKEVKKTSANVRRRIRDNIRIEVMSKEMRDKLDPVSETPPQDI</sequence>